<organism evidence="11 12">
    <name type="scientific">Rhodonellum ikkaensis</name>
    <dbReference type="NCBI Taxonomy" id="336829"/>
    <lineage>
        <taxon>Bacteria</taxon>
        <taxon>Pseudomonadati</taxon>
        <taxon>Bacteroidota</taxon>
        <taxon>Cytophagia</taxon>
        <taxon>Cytophagales</taxon>
        <taxon>Cytophagaceae</taxon>
        <taxon>Rhodonellum</taxon>
    </lineage>
</organism>
<evidence type="ECO:0000256" key="3">
    <source>
        <dbReference type="ARBA" id="ARBA00010756"/>
    </source>
</evidence>
<dbReference type="Pfam" id="PF02347">
    <property type="entry name" value="GDC-P"/>
    <property type="match status" value="2"/>
</dbReference>
<dbReference type="InterPro" id="IPR049316">
    <property type="entry name" value="GDC-P_C"/>
</dbReference>
<comment type="function">
    <text evidence="2 8">The glycine cleavage system catalyzes the degradation of glycine. The P protein binds the alpha-amino group of glycine through its pyridoxal phosphate cofactor; CO(2) is released and the remaining methylamine moiety is then transferred to the lipoamide cofactor of the H protein.</text>
</comment>
<evidence type="ECO:0000313" key="12">
    <source>
        <dbReference type="Proteomes" id="UP000199663"/>
    </source>
</evidence>
<dbReference type="InterPro" id="IPR049315">
    <property type="entry name" value="GDC-P_N"/>
</dbReference>
<reference evidence="11 12" key="1">
    <citation type="submission" date="2016-10" db="EMBL/GenBank/DDBJ databases">
        <authorList>
            <person name="Varghese N."/>
            <person name="Submissions S."/>
        </authorList>
    </citation>
    <scope>NUCLEOTIDE SEQUENCE [LARGE SCALE GENOMIC DNA]</scope>
    <source>
        <strain evidence="11 12">DSM 17997</strain>
    </source>
</reference>
<dbReference type="NCBIfam" id="NF003346">
    <property type="entry name" value="PRK04366.1"/>
    <property type="match status" value="1"/>
</dbReference>
<feature type="modified residue" description="N6-(pyridoxal phosphate)lysine" evidence="8">
    <location>
        <position position="710"/>
    </location>
</feature>
<keyword evidence="5 8" id="KW-0663">Pyridoxal phosphate</keyword>
<comment type="caution">
    <text evidence="11">The sequence shown here is derived from an EMBL/GenBank/DDBJ whole genome shotgun (WGS) entry which is preliminary data.</text>
</comment>
<evidence type="ECO:0000256" key="5">
    <source>
        <dbReference type="ARBA" id="ARBA00022898"/>
    </source>
</evidence>
<dbReference type="InterPro" id="IPR015422">
    <property type="entry name" value="PyrdxlP-dep_Trfase_small"/>
</dbReference>
<dbReference type="EMBL" id="FNQC01000001">
    <property type="protein sequence ID" value="SDY55188.1"/>
    <property type="molecule type" value="Genomic_DNA"/>
</dbReference>
<comment type="catalytic activity">
    <reaction evidence="7 8">
        <text>N(6)-[(R)-lipoyl]-L-lysyl-[glycine-cleavage complex H protein] + glycine + H(+) = N(6)-[(R)-S(8)-aminomethyldihydrolipoyl]-L-lysyl-[glycine-cleavage complex H protein] + CO2</text>
        <dbReference type="Rhea" id="RHEA:24304"/>
        <dbReference type="Rhea" id="RHEA-COMP:10494"/>
        <dbReference type="Rhea" id="RHEA-COMP:10495"/>
        <dbReference type="ChEBI" id="CHEBI:15378"/>
        <dbReference type="ChEBI" id="CHEBI:16526"/>
        <dbReference type="ChEBI" id="CHEBI:57305"/>
        <dbReference type="ChEBI" id="CHEBI:83099"/>
        <dbReference type="ChEBI" id="CHEBI:83143"/>
        <dbReference type="EC" id="1.4.4.2"/>
    </reaction>
</comment>
<evidence type="ECO:0000256" key="8">
    <source>
        <dbReference type="HAMAP-Rule" id="MF_00711"/>
    </source>
</evidence>
<dbReference type="Proteomes" id="UP000199663">
    <property type="component" value="Unassembled WGS sequence"/>
</dbReference>
<gene>
    <name evidence="8" type="primary">gcvP</name>
    <name evidence="11" type="ORF">SAMN05444412_101509</name>
</gene>
<evidence type="ECO:0000259" key="9">
    <source>
        <dbReference type="Pfam" id="PF02347"/>
    </source>
</evidence>
<dbReference type="PANTHER" id="PTHR11773">
    <property type="entry name" value="GLYCINE DEHYDROGENASE, DECARBOXYLATING"/>
    <property type="match status" value="1"/>
</dbReference>
<feature type="domain" description="Glycine dehydrogenase C-terminal" evidence="10">
    <location>
        <begin position="782"/>
        <end position="902"/>
    </location>
</feature>
<dbReference type="PANTHER" id="PTHR11773:SF1">
    <property type="entry name" value="GLYCINE DEHYDROGENASE (DECARBOXYLATING), MITOCHONDRIAL"/>
    <property type="match status" value="1"/>
</dbReference>
<feature type="domain" description="Glycine cleavage system P-protein N-terminal" evidence="9">
    <location>
        <begin position="456"/>
        <end position="739"/>
    </location>
</feature>
<dbReference type="SUPFAM" id="SSF53383">
    <property type="entry name" value="PLP-dependent transferases"/>
    <property type="match status" value="2"/>
</dbReference>
<evidence type="ECO:0000259" key="10">
    <source>
        <dbReference type="Pfam" id="PF21478"/>
    </source>
</evidence>
<dbReference type="HAMAP" id="MF_00711">
    <property type="entry name" value="GcvP"/>
    <property type="match status" value="1"/>
</dbReference>
<dbReference type="Pfam" id="PF21478">
    <property type="entry name" value="GcvP2_C"/>
    <property type="match status" value="1"/>
</dbReference>
<feature type="domain" description="Glycine cleavage system P-protein N-terminal" evidence="9">
    <location>
        <begin position="14"/>
        <end position="442"/>
    </location>
</feature>
<evidence type="ECO:0000256" key="1">
    <source>
        <dbReference type="ARBA" id="ARBA00001933"/>
    </source>
</evidence>
<accession>A0A1H3KTW3</accession>
<dbReference type="EC" id="1.4.4.2" evidence="8"/>
<dbReference type="Gene3D" id="3.40.640.10">
    <property type="entry name" value="Type I PLP-dependent aspartate aminotransferase-like (Major domain)"/>
    <property type="match status" value="2"/>
</dbReference>
<keyword evidence="6 8" id="KW-0560">Oxidoreductase</keyword>
<dbReference type="InterPro" id="IPR015421">
    <property type="entry name" value="PyrdxlP-dep_Trfase_major"/>
</dbReference>
<evidence type="ECO:0000256" key="2">
    <source>
        <dbReference type="ARBA" id="ARBA00003788"/>
    </source>
</evidence>
<dbReference type="Gene3D" id="3.90.1150.10">
    <property type="entry name" value="Aspartate Aminotransferase, domain 1"/>
    <property type="match status" value="2"/>
</dbReference>
<name>A0A1H3KTW3_9BACT</name>
<comment type="similarity">
    <text evidence="3 8">Belongs to the GcvP family.</text>
</comment>
<dbReference type="CDD" id="cd00613">
    <property type="entry name" value="GDC-P"/>
    <property type="match status" value="1"/>
</dbReference>
<protein>
    <recommendedName>
        <fullName evidence="8">Glycine dehydrogenase (decarboxylating)</fullName>
        <ecNumber evidence="8">1.4.4.2</ecNumber>
    </recommendedName>
    <alternativeName>
        <fullName evidence="8">Glycine cleavage system P-protein</fullName>
    </alternativeName>
    <alternativeName>
        <fullName evidence="8">Glycine decarboxylase</fullName>
    </alternativeName>
    <alternativeName>
        <fullName evidence="8">Glycine dehydrogenase (aminomethyl-transferring)</fullName>
    </alternativeName>
</protein>
<keyword evidence="12" id="KW-1185">Reference proteome</keyword>
<proteinExistence type="inferred from homology"/>
<comment type="subunit">
    <text evidence="4 8">The glycine cleavage system is composed of four proteins: P, T, L and H.</text>
</comment>
<evidence type="ECO:0000313" key="11">
    <source>
        <dbReference type="EMBL" id="SDY55188.1"/>
    </source>
</evidence>
<evidence type="ECO:0000256" key="4">
    <source>
        <dbReference type="ARBA" id="ARBA00011690"/>
    </source>
</evidence>
<dbReference type="NCBIfam" id="TIGR00461">
    <property type="entry name" value="gcvP"/>
    <property type="match status" value="1"/>
</dbReference>
<evidence type="ECO:0000256" key="7">
    <source>
        <dbReference type="ARBA" id="ARBA00049026"/>
    </source>
</evidence>
<dbReference type="InterPro" id="IPR003437">
    <property type="entry name" value="GcvP"/>
</dbReference>
<dbReference type="InterPro" id="IPR015424">
    <property type="entry name" value="PyrdxlP-dep_Trfase"/>
</dbReference>
<dbReference type="InterPro" id="IPR020581">
    <property type="entry name" value="GDC_P"/>
</dbReference>
<evidence type="ECO:0000256" key="6">
    <source>
        <dbReference type="ARBA" id="ARBA00023002"/>
    </source>
</evidence>
<comment type="cofactor">
    <cofactor evidence="1 8">
        <name>pyridoxal 5'-phosphate</name>
        <dbReference type="ChEBI" id="CHEBI:597326"/>
    </cofactor>
</comment>
<sequence length="966" mass="105820">MMKINLTPTTKFENRHNGPSSEEITFMLNKIGAASLDELIDQTIPKSIQTGKPLDLPAAQSEAEFLKSFKLLASKNKIFKSFIGLGYHDTIVPGVILRNILENPGWYTAYTPYQAEIAQGRLEALINFQTTVIELTGMELANASLLDEATAAAEAMTMLHASKAKEKKNANRYFVDEKIFEQTKDLLITRSVPVGIELIIAPLSALDLTDPQLYGLMLQYPNSDGQAIDYTALLASAKANKVLVAFAADLLSLTLLTPPGEMGADVVVGTTQRFGVPMGFGGPHAAFFATKEAFKRQIPGRIIGVSVDKDGNNAYRMALQTREQHIKREKATSNICTAQVLLAVMAGMYAVYHGPKGLKEIASRIHGLAQLTGKALKSLGFEQLNENYFDTIRIKADEVQQSKIHAFAFSSEMNFRYEKGAIILTFDEVKTLEDVTAVVEVFAKSTNIKTKVDINALVDGLEINLPKALDRKSEYLTHPVFNQFHSEHEMLRYIKRLENKDLSLVHSMISLGSCTMKLNATSEMIPVTWPEFGQLHPYAPQDQAAGYYELFQNLRNWLTEITGFADTSLQPNSGAQGEYAGLMVIRAYHLSRGDHHRNIALIPTSAHGTNPASAIMAGMKVVLVKCDEKGNIDVADLEAKALEHKNDLAALMVTYPSTHGVFEEAIQEICQLIHDNGGQVYMDGANMNAQVGLTSPGIIGADVCHLNLHKTFCIPHGGGGPGVGPICVAKHLVPFLPGNPLVKTGGKQAITAISAAPFGSASILAISYAYISMMGGDGLTNATKIAILNANYMKARLEEHYPILYTGTHGRAAHEMILDCRAFKDFGIEVEDIAKRLMDYGFHAPTVSFPVAGTLMIEPTESETLSELDRFCDAMISIREEIRDVESGAADRDNNVLKNAPHTAGLALADHWNFPYSREKAVFPLPYVKGNKFWPTVRRIDSAYGDRNLVCSCIPVEEYAEVAETV</sequence>